<dbReference type="EMBL" id="JBHSWB010000001">
    <property type="protein sequence ID" value="MFC6660904.1"/>
    <property type="molecule type" value="Genomic_DNA"/>
</dbReference>
<dbReference type="RefSeq" id="WP_380056156.1">
    <property type="nucleotide sequence ID" value="NZ_JBHSWB010000001.1"/>
</dbReference>
<feature type="region of interest" description="Disordered" evidence="1">
    <location>
        <begin position="61"/>
        <end position="83"/>
    </location>
</feature>
<name>A0ABW1ZME8_9DEIO</name>
<feature type="signal peptide" evidence="3">
    <location>
        <begin position="1"/>
        <end position="24"/>
    </location>
</feature>
<feature type="transmembrane region" description="Helical" evidence="2">
    <location>
        <begin position="34"/>
        <end position="57"/>
    </location>
</feature>
<evidence type="ECO:0008006" key="6">
    <source>
        <dbReference type="Google" id="ProtNLM"/>
    </source>
</evidence>
<dbReference type="Proteomes" id="UP001596317">
    <property type="component" value="Unassembled WGS sequence"/>
</dbReference>
<feature type="chain" id="PRO_5046281654" description="MFS transporter" evidence="3">
    <location>
        <begin position="25"/>
        <end position="83"/>
    </location>
</feature>
<organism evidence="4 5">
    <name type="scientific">Deinococcus multiflagellatus</name>
    <dbReference type="NCBI Taxonomy" id="1656887"/>
    <lineage>
        <taxon>Bacteria</taxon>
        <taxon>Thermotogati</taxon>
        <taxon>Deinococcota</taxon>
        <taxon>Deinococci</taxon>
        <taxon>Deinococcales</taxon>
        <taxon>Deinococcaceae</taxon>
        <taxon>Deinococcus</taxon>
    </lineage>
</organism>
<comment type="caution">
    <text evidence="4">The sequence shown here is derived from an EMBL/GenBank/DDBJ whole genome shotgun (WGS) entry which is preliminary data.</text>
</comment>
<evidence type="ECO:0000313" key="4">
    <source>
        <dbReference type="EMBL" id="MFC6660904.1"/>
    </source>
</evidence>
<keyword evidence="2" id="KW-1133">Transmembrane helix</keyword>
<reference evidence="5" key="1">
    <citation type="journal article" date="2019" name="Int. J. Syst. Evol. Microbiol.">
        <title>The Global Catalogue of Microorganisms (GCM) 10K type strain sequencing project: providing services to taxonomists for standard genome sequencing and annotation.</title>
        <authorList>
            <consortium name="The Broad Institute Genomics Platform"/>
            <consortium name="The Broad Institute Genome Sequencing Center for Infectious Disease"/>
            <person name="Wu L."/>
            <person name="Ma J."/>
        </authorList>
    </citation>
    <scope>NUCLEOTIDE SEQUENCE [LARGE SCALE GENOMIC DNA]</scope>
    <source>
        <strain evidence="5">CCUG 63830</strain>
    </source>
</reference>
<evidence type="ECO:0000256" key="1">
    <source>
        <dbReference type="SAM" id="MobiDB-lite"/>
    </source>
</evidence>
<sequence length="83" mass="7711">MAGAAGTALLVALMAGRAAQQVAAGVAAPQAQVAGLHLAFLVAAGVGVLAVGLALGLRSSGAAHPTATDTATDEAAPLAQPGD</sequence>
<evidence type="ECO:0000256" key="2">
    <source>
        <dbReference type="SAM" id="Phobius"/>
    </source>
</evidence>
<keyword evidence="2" id="KW-0812">Transmembrane</keyword>
<keyword evidence="2" id="KW-0472">Membrane</keyword>
<keyword evidence="5" id="KW-1185">Reference proteome</keyword>
<keyword evidence="3" id="KW-0732">Signal</keyword>
<proteinExistence type="predicted"/>
<protein>
    <recommendedName>
        <fullName evidence="6">MFS transporter</fullName>
    </recommendedName>
</protein>
<gene>
    <name evidence="4" type="ORF">ACFP90_11500</name>
</gene>
<accession>A0ABW1ZME8</accession>
<evidence type="ECO:0000313" key="5">
    <source>
        <dbReference type="Proteomes" id="UP001596317"/>
    </source>
</evidence>
<evidence type="ECO:0000256" key="3">
    <source>
        <dbReference type="SAM" id="SignalP"/>
    </source>
</evidence>